<keyword evidence="7" id="KW-0732">Signal</keyword>
<evidence type="ECO:0000256" key="6">
    <source>
        <dbReference type="PROSITE-ProRule" id="PRU00433"/>
    </source>
</evidence>
<dbReference type="Gene3D" id="1.10.760.10">
    <property type="entry name" value="Cytochrome c-like domain"/>
    <property type="match status" value="1"/>
</dbReference>
<keyword evidence="1" id="KW-0813">Transport</keyword>
<evidence type="ECO:0000313" key="10">
    <source>
        <dbReference type="Proteomes" id="UP000277007"/>
    </source>
</evidence>
<dbReference type="PRINTS" id="PR00604">
    <property type="entry name" value="CYTCHRMECIAB"/>
</dbReference>
<protein>
    <submittedName>
        <fullName evidence="9">C-type cytochrome</fullName>
    </submittedName>
</protein>
<evidence type="ECO:0000313" key="9">
    <source>
        <dbReference type="EMBL" id="RTR23704.1"/>
    </source>
</evidence>
<comment type="caution">
    <text evidence="9">The sequence shown here is derived from an EMBL/GenBank/DDBJ whole genome shotgun (WGS) entry which is preliminary data.</text>
</comment>
<proteinExistence type="predicted"/>
<feature type="domain" description="Cytochrome c" evidence="8">
    <location>
        <begin position="26"/>
        <end position="123"/>
    </location>
</feature>
<dbReference type="EMBL" id="RXMA01000002">
    <property type="protein sequence ID" value="RTR23704.1"/>
    <property type="molecule type" value="Genomic_DNA"/>
</dbReference>
<keyword evidence="3 6" id="KW-0479">Metal-binding</keyword>
<dbReference type="InterPro" id="IPR036909">
    <property type="entry name" value="Cyt_c-like_dom_sf"/>
</dbReference>
<dbReference type="PROSITE" id="PS51007">
    <property type="entry name" value="CYTC"/>
    <property type="match status" value="1"/>
</dbReference>
<dbReference type="RefSeq" id="WP_126612361.1">
    <property type="nucleotide sequence ID" value="NZ_JBHUCY010000010.1"/>
</dbReference>
<dbReference type="AlphaFoldDB" id="A0A431VMV0"/>
<keyword evidence="4" id="KW-0249">Electron transport</keyword>
<dbReference type="GO" id="GO:0020037">
    <property type="term" value="F:heme binding"/>
    <property type="evidence" value="ECO:0007669"/>
    <property type="project" value="InterPro"/>
</dbReference>
<reference evidence="9 10" key="1">
    <citation type="submission" date="2018-12" db="EMBL/GenBank/DDBJ databases">
        <authorList>
            <person name="Yang Y."/>
        </authorList>
    </citation>
    <scope>NUCLEOTIDE SEQUENCE [LARGE SCALE GENOMIC DNA]</scope>
    <source>
        <strain evidence="9 10">L-25-5w-1</strain>
    </source>
</reference>
<dbReference type="Pfam" id="PF00034">
    <property type="entry name" value="Cytochrom_C"/>
    <property type="match status" value="1"/>
</dbReference>
<organism evidence="9 10">
    <name type="scientific">Azospirillum griseum</name>
    <dbReference type="NCBI Taxonomy" id="2496639"/>
    <lineage>
        <taxon>Bacteria</taxon>
        <taxon>Pseudomonadati</taxon>
        <taxon>Pseudomonadota</taxon>
        <taxon>Alphaproteobacteria</taxon>
        <taxon>Rhodospirillales</taxon>
        <taxon>Azospirillaceae</taxon>
        <taxon>Azospirillum</taxon>
    </lineage>
</organism>
<evidence type="ECO:0000256" key="2">
    <source>
        <dbReference type="ARBA" id="ARBA00022617"/>
    </source>
</evidence>
<evidence type="ECO:0000259" key="8">
    <source>
        <dbReference type="PROSITE" id="PS51007"/>
    </source>
</evidence>
<dbReference type="PANTHER" id="PTHR11961">
    <property type="entry name" value="CYTOCHROME C"/>
    <property type="match status" value="1"/>
</dbReference>
<dbReference type="Proteomes" id="UP000277007">
    <property type="component" value="Unassembled WGS sequence"/>
</dbReference>
<evidence type="ECO:0000256" key="1">
    <source>
        <dbReference type="ARBA" id="ARBA00022448"/>
    </source>
</evidence>
<evidence type="ECO:0000256" key="3">
    <source>
        <dbReference type="ARBA" id="ARBA00022723"/>
    </source>
</evidence>
<keyword evidence="2 6" id="KW-0349">Heme</keyword>
<evidence type="ECO:0000256" key="4">
    <source>
        <dbReference type="ARBA" id="ARBA00022982"/>
    </source>
</evidence>
<dbReference type="GO" id="GO:0046872">
    <property type="term" value="F:metal ion binding"/>
    <property type="evidence" value="ECO:0007669"/>
    <property type="project" value="UniProtKB-KW"/>
</dbReference>
<dbReference type="SUPFAM" id="SSF46626">
    <property type="entry name" value="Cytochrome c"/>
    <property type="match status" value="1"/>
</dbReference>
<name>A0A431VMV0_9PROT</name>
<gene>
    <name evidence="9" type="ORF">EJ903_04035</name>
</gene>
<dbReference type="InterPro" id="IPR009056">
    <property type="entry name" value="Cyt_c-like_dom"/>
</dbReference>
<keyword evidence="10" id="KW-1185">Reference proteome</keyword>
<dbReference type="OrthoDB" id="9805828at2"/>
<keyword evidence="5 6" id="KW-0408">Iron</keyword>
<sequence length="124" mass="13359">MTRTCQSAALWTALTLLCTPMAAQAADAERGATLYEQRCVACHSLDTSRIGPAHRGVVGRKAGGVPGFAYSPALKASDLVWTEDSLDRWLADPQSVIPGQRMNYRVADAVARADIIAFLKRQSP</sequence>
<feature type="chain" id="PRO_5019301936" evidence="7">
    <location>
        <begin position="26"/>
        <end position="124"/>
    </location>
</feature>
<evidence type="ECO:0000256" key="5">
    <source>
        <dbReference type="ARBA" id="ARBA00023004"/>
    </source>
</evidence>
<dbReference type="GO" id="GO:0009055">
    <property type="term" value="F:electron transfer activity"/>
    <property type="evidence" value="ECO:0007669"/>
    <property type="project" value="InterPro"/>
</dbReference>
<evidence type="ECO:0000256" key="7">
    <source>
        <dbReference type="SAM" id="SignalP"/>
    </source>
</evidence>
<feature type="signal peptide" evidence="7">
    <location>
        <begin position="1"/>
        <end position="25"/>
    </location>
</feature>
<dbReference type="InterPro" id="IPR002327">
    <property type="entry name" value="Cyt_c_1A/1B"/>
</dbReference>
<accession>A0A431VMV0</accession>